<dbReference type="EMBL" id="JAVXUO010000711">
    <property type="protein sequence ID" value="KAK2989708.1"/>
    <property type="molecule type" value="Genomic_DNA"/>
</dbReference>
<feature type="non-terminal residue" evidence="2">
    <location>
        <position position="1"/>
    </location>
</feature>
<keyword evidence="1" id="KW-0472">Membrane</keyword>
<proteinExistence type="predicted"/>
<accession>A0AA88RRE2</accession>
<evidence type="ECO:0000313" key="3">
    <source>
        <dbReference type="Proteomes" id="UP001187471"/>
    </source>
</evidence>
<keyword evidence="1" id="KW-1133">Transmembrane helix</keyword>
<keyword evidence="1" id="KW-0812">Transmembrane</keyword>
<reference evidence="2" key="1">
    <citation type="submission" date="2022-12" db="EMBL/GenBank/DDBJ databases">
        <title>Draft genome assemblies for two species of Escallonia (Escalloniales).</title>
        <authorList>
            <person name="Chanderbali A."/>
            <person name="Dervinis C."/>
            <person name="Anghel I."/>
            <person name="Soltis D."/>
            <person name="Soltis P."/>
            <person name="Zapata F."/>
        </authorList>
    </citation>
    <scope>NUCLEOTIDE SEQUENCE</scope>
    <source>
        <strain evidence="2">UCBG92.1500</strain>
        <tissue evidence="2">Leaf</tissue>
    </source>
</reference>
<comment type="caution">
    <text evidence="2">The sequence shown here is derived from an EMBL/GenBank/DDBJ whole genome shotgun (WGS) entry which is preliminary data.</text>
</comment>
<organism evidence="2 3">
    <name type="scientific">Escallonia rubra</name>
    <dbReference type="NCBI Taxonomy" id="112253"/>
    <lineage>
        <taxon>Eukaryota</taxon>
        <taxon>Viridiplantae</taxon>
        <taxon>Streptophyta</taxon>
        <taxon>Embryophyta</taxon>
        <taxon>Tracheophyta</taxon>
        <taxon>Spermatophyta</taxon>
        <taxon>Magnoliopsida</taxon>
        <taxon>eudicotyledons</taxon>
        <taxon>Gunneridae</taxon>
        <taxon>Pentapetalae</taxon>
        <taxon>asterids</taxon>
        <taxon>campanulids</taxon>
        <taxon>Escalloniales</taxon>
        <taxon>Escalloniaceae</taxon>
        <taxon>Escallonia</taxon>
    </lineage>
</organism>
<protein>
    <submittedName>
        <fullName evidence="2">Uncharacterized protein</fullName>
    </submittedName>
</protein>
<keyword evidence="3" id="KW-1185">Reference proteome</keyword>
<sequence>TLRCLDGPVLIALIPSLVCGLHLVSRNMFGYLGYGSKMLAKSEKNQWLFVFLGSPLNLTGVRGGGGIVTEKTGILVVRYIMKPSLALRSYSKRKISNI</sequence>
<gene>
    <name evidence="2" type="ORF">RJ640_010460</name>
</gene>
<feature type="transmembrane region" description="Helical" evidence="1">
    <location>
        <begin position="12"/>
        <end position="34"/>
    </location>
</feature>
<evidence type="ECO:0000313" key="2">
    <source>
        <dbReference type="EMBL" id="KAK2989708.1"/>
    </source>
</evidence>
<name>A0AA88RRE2_9ASTE</name>
<dbReference type="AlphaFoldDB" id="A0AA88RRE2"/>
<evidence type="ECO:0000256" key="1">
    <source>
        <dbReference type="SAM" id="Phobius"/>
    </source>
</evidence>
<dbReference type="Proteomes" id="UP001187471">
    <property type="component" value="Unassembled WGS sequence"/>
</dbReference>